<comment type="caution">
    <text evidence="10">The sequence shown here is derived from an EMBL/GenBank/DDBJ whole genome shotgun (WGS) entry which is preliminary data.</text>
</comment>
<dbReference type="SUPFAM" id="SSF56300">
    <property type="entry name" value="Metallo-dependent phosphatases"/>
    <property type="match status" value="1"/>
</dbReference>
<dbReference type="InterPro" id="IPR006186">
    <property type="entry name" value="Ser/Thr-sp_prot-phosphatase"/>
</dbReference>
<organism evidence="10 11">
    <name type="scientific">Tritrichomonas musculus</name>
    <dbReference type="NCBI Taxonomy" id="1915356"/>
    <lineage>
        <taxon>Eukaryota</taxon>
        <taxon>Metamonada</taxon>
        <taxon>Parabasalia</taxon>
        <taxon>Tritrichomonadida</taxon>
        <taxon>Tritrichomonadidae</taxon>
        <taxon>Tritrichomonas</taxon>
    </lineage>
</organism>
<evidence type="ECO:0000256" key="3">
    <source>
        <dbReference type="ARBA" id="ARBA00022723"/>
    </source>
</evidence>
<proteinExistence type="predicted"/>
<dbReference type="InterPro" id="IPR029052">
    <property type="entry name" value="Metallo-depent_PP-like"/>
</dbReference>
<evidence type="ECO:0000313" key="11">
    <source>
        <dbReference type="Proteomes" id="UP001470230"/>
    </source>
</evidence>
<dbReference type="SMART" id="SM00156">
    <property type="entry name" value="PP2Ac"/>
    <property type="match status" value="1"/>
</dbReference>
<evidence type="ECO:0000256" key="5">
    <source>
        <dbReference type="ARBA" id="ARBA00022912"/>
    </source>
</evidence>
<dbReference type="PANTHER" id="PTHR11668:SF300">
    <property type="entry name" value="SERINE_THREONINE-PROTEIN PHOSPHATASE"/>
    <property type="match status" value="1"/>
</dbReference>
<dbReference type="EMBL" id="JAPFFF010000040">
    <property type="protein sequence ID" value="KAK8841804.1"/>
    <property type="molecule type" value="Genomic_DNA"/>
</dbReference>
<comment type="cofactor">
    <cofactor evidence="1">
        <name>Mn(2+)</name>
        <dbReference type="ChEBI" id="CHEBI:29035"/>
    </cofactor>
</comment>
<dbReference type="InterPro" id="IPR050341">
    <property type="entry name" value="PP1_catalytic_subunit"/>
</dbReference>
<accession>A0ABR2H6G6</accession>
<evidence type="ECO:0000256" key="2">
    <source>
        <dbReference type="ARBA" id="ARBA00013081"/>
    </source>
</evidence>
<dbReference type="Proteomes" id="UP001470230">
    <property type="component" value="Unassembled WGS sequence"/>
</dbReference>
<feature type="domain" description="Serine/threonine specific protein phosphatases" evidence="9">
    <location>
        <begin position="42"/>
        <end position="316"/>
    </location>
</feature>
<evidence type="ECO:0000256" key="4">
    <source>
        <dbReference type="ARBA" id="ARBA00022801"/>
    </source>
</evidence>
<dbReference type="Pfam" id="PF00149">
    <property type="entry name" value="Metallophos"/>
    <property type="match status" value="1"/>
</dbReference>
<keyword evidence="6" id="KW-0464">Manganese</keyword>
<dbReference type="PRINTS" id="PR00114">
    <property type="entry name" value="STPHPHTASE"/>
</dbReference>
<protein>
    <recommendedName>
        <fullName evidence="2">protein-serine/threonine phosphatase</fullName>
        <ecNumber evidence="2">3.1.3.16</ecNumber>
    </recommendedName>
</protein>
<evidence type="ECO:0000259" key="9">
    <source>
        <dbReference type="SMART" id="SM00156"/>
    </source>
</evidence>
<comment type="catalytic activity">
    <reaction evidence="7">
        <text>O-phospho-L-seryl-[protein] + H2O = L-seryl-[protein] + phosphate</text>
        <dbReference type="Rhea" id="RHEA:20629"/>
        <dbReference type="Rhea" id="RHEA-COMP:9863"/>
        <dbReference type="Rhea" id="RHEA-COMP:11604"/>
        <dbReference type="ChEBI" id="CHEBI:15377"/>
        <dbReference type="ChEBI" id="CHEBI:29999"/>
        <dbReference type="ChEBI" id="CHEBI:43474"/>
        <dbReference type="ChEBI" id="CHEBI:83421"/>
        <dbReference type="EC" id="3.1.3.16"/>
    </reaction>
</comment>
<dbReference type="EC" id="3.1.3.16" evidence="2"/>
<evidence type="ECO:0000256" key="7">
    <source>
        <dbReference type="ARBA" id="ARBA00047761"/>
    </source>
</evidence>
<dbReference type="Gene3D" id="3.60.21.10">
    <property type="match status" value="1"/>
</dbReference>
<evidence type="ECO:0000256" key="1">
    <source>
        <dbReference type="ARBA" id="ARBA00001936"/>
    </source>
</evidence>
<keyword evidence="4" id="KW-0378">Hydrolase</keyword>
<sequence length="322" mass="37084">MFLGTYHNRLHGQPNDDTIVVEETYNLLTKNKKLHEGENINLDRESLIQICDLAKTCLLGEETVLRLQPRLHIVGDLRGNYNKIWNFINTPEATDHLLFLGDYVNTGKHSLELMTLVLCMKILTPKQVFLLRGGQETPEMTAKGGFKNECVTRYDEEVYQHFLDVFDCMPLAAIVTNDEKSKSILFMNGGLSPNFTSIRQLEEIQRPLKNVESGLVHEILFSDPSSKVKNFSENKGTNTYLYGAKAVHNFLKKNHLDQIINSHQKNDFYYPFGDDHSVLTMYSANGMNIYIREDMLYTFSNRTNLNSYEEKLNNYVDPIVRV</sequence>
<keyword evidence="11" id="KW-1185">Reference proteome</keyword>
<reference evidence="10 11" key="1">
    <citation type="submission" date="2024-04" db="EMBL/GenBank/DDBJ databases">
        <title>Tritrichomonas musculus Genome.</title>
        <authorList>
            <person name="Alves-Ferreira E."/>
            <person name="Grigg M."/>
            <person name="Lorenzi H."/>
            <person name="Galac M."/>
        </authorList>
    </citation>
    <scope>NUCLEOTIDE SEQUENCE [LARGE SCALE GENOMIC DNA]</scope>
    <source>
        <strain evidence="10 11">EAF2021</strain>
    </source>
</reference>
<gene>
    <name evidence="10" type="ORF">M9Y10_026753</name>
</gene>
<evidence type="ECO:0000256" key="6">
    <source>
        <dbReference type="ARBA" id="ARBA00023211"/>
    </source>
</evidence>
<name>A0ABR2H6G6_9EUKA</name>
<dbReference type="PANTHER" id="PTHR11668">
    <property type="entry name" value="SERINE/THREONINE PROTEIN PHOSPHATASE"/>
    <property type="match status" value="1"/>
</dbReference>
<evidence type="ECO:0000313" key="10">
    <source>
        <dbReference type="EMBL" id="KAK8841804.1"/>
    </source>
</evidence>
<comment type="catalytic activity">
    <reaction evidence="8">
        <text>O-phospho-L-threonyl-[protein] + H2O = L-threonyl-[protein] + phosphate</text>
        <dbReference type="Rhea" id="RHEA:47004"/>
        <dbReference type="Rhea" id="RHEA-COMP:11060"/>
        <dbReference type="Rhea" id="RHEA-COMP:11605"/>
        <dbReference type="ChEBI" id="CHEBI:15377"/>
        <dbReference type="ChEBI" id="CHEBI:30013"/>
        <dbReference type="ChEBI" id="CHEBI:43474"/>
        <dbReference type="ChEBI" id="CHEBI:61977"/>
        <dbReference type="EC" id="3.1.3.16"/>
    </reaction>
</comment>
<keyword evidence="5" id="KW-0904">Protein phosphatase</keyword>
<keyword evidence="3" id="KW-0479">Metal-binding</keyword>
<evidence type="ECO:0000256" key="8">
    <source>
        <dbReference type="ARBA" id="ARBA00048336"/>
    </source>
</evidence>
<dbReference type="InterPro" id="IPR004843">
    <property type="entry name" value="Calcineurin-like_PHP"/>
</dbReference>